<protein>
    <submittedName>
        <fullName evidence="2">Glycosyl transferase family 2</fullName>
    </submittedName>
</protein>
<dbReference type="GO" id="GO:0016740">
    <property type="term" value="F:transferase activity"/>
    <property type="evidence" value="ECO:0007669"/>
    <property type="project" value="UniProtKB-KW"/>
</dbReference>
<dbReference type="EMBL" id="FOMH01000010">
    <property type="protein sequence ID" value="SFD63148.1"/>
    <property type="molecule type" value="Genomic_DNA"/>
</dbReference>
<proteinExistence type="predicted"/>
<dbReference type="Pfam" id="PF00535">
    <property type="entry name" value="Glycos_transf_2"/>
    <property type="match status" value="1"/>
</dbReference>
<dbReference type="PANTHER" id="PTHR43685:SF2">
    <property type="entry name" value="GLYCOSYLTRANSFERASE 2-LIKE DOMAIN-CONTAINING PROTEIN"/>
    <property type="match status" value="1"/>
</dbReference>
<name>A0A1I1U0N0_9FLAO</name>
<evidence type="ECO:0000259" key="1">
    <source>
        <dbReference type="Pfam" id="PF00535"/>
    </source>
</evidence>
<dbReference type="Gene3D" id="3.90.550.10">
    <property type="entry name" value="Spore Coat Polysaccharide Biosynthesis Protein SpsA, Chain A"/>
    <property type="match status" value="1"/>
</dbReference>
<gene>
    <name evidence="2" type="ORF">SAMN05216297_11063</name>
</gene>
<keyword evidence="2" id="KW-0808">Transferase</keyword>
<dbReference type="STRING" id="739143.SAMN05216297_11063"/>
<dbReference type="SUPFAM" id="SSF53448">
    <property type="entry name" value="Nucleotide-diphospho-sugar transferases"/>
    <property type="match status" value="1"/>
</dbReference>
<dbReference type="InterPro" id="IPR050834">
    <property type="entry name" value="Glycosyltransf_2"/>
</dbReference>
<dbReference type="CDD" id="cd00761">
    <property type="entry name" value="Glyco_tranf_GTA_type"/>
    <property type="match status" value="1"/>
</dbReference>
<accession>A0A1I1U0N0</accession>
<dbReference type="Proteomes" id="UP000199672">
    <property type="component" value="Unassembled WGS sequence"/>
</dbReference>
<dbReference type="InterPro" id="IPR029044">
    <property type="entry name" value="Nucleotide-diphossugar_trans"/>
</dbReference>
<dbReference type="InterPro" id="IPR001173">
    <property type="entry name" value="Glyco_trans_2-like"/>
</dbReference>
<organism evidence="2 3">
    <name type="scientific">Flavobacterium phragmitis</name>
    <dbReference type="NCBI Taxonomy" id="739143"/>
    <lineage>
        <taxon>Bacteria</taxon>
        <taxon>Pseudomonadati</taxon>
        <taxon>Bacteroidota</taxon>
        <taxon>Flavobacteriia</taxon>
        <taxon>Flavobacteriales</taxon>
        <taxon>Flavobacteriaceae</taxon>
        <taxon>Flavobacterium</taxon>
    </lineage>
</organism>
<evidence type="ECO:0000313" key="2">
    <source>
        <dbReference type="EMBL" id="SFD63148.1"/>
    </source>
</evidence>
<sequence length="309" mass="35855">MAFFSIIIPLYNKENFIENTIQSVLDQTFQDFEIIIVNDGSTDKSEEKILQFKDFRIHYFTKKNEGASTARNYGIEKANADFITFLDADDYWYPMFLETMFANIKAFPEQNVFSAAIEFDTSKKTIPAQYSIVKSESEIEIVNYFKASLKETVLCTSCAVFHKTVFEKAGNFDTKIKSGQDTDLWIRIGLLYPVVFSWKILARYVYDDKSLSKNNQWIDKKPDFSKFEEAEKTNPDLKIFLDLNRFSLAIKSKIAGKKELFKKYYQPINLKNISLKKRILLRLPPFVLKSLIPIKTQLANLGLQSSVFK</sequence>
<dbReference type="PANTHER" id="PTHR43685">
    <property type="entry name" value="GLYCOSYLTRANSFERASE"/>
    <property type="match status" value="1"/>
</dbReference>
<keyword evidence="3" id="KW-1185">Reference proteome</keyword>
<dbReference type="AlphaFoldDB" id="A0A1I1U0N0"/>
<feature type="domain" description="Glycosyltransferase 2-like" evidence="1">
    <location>
        <begin position="5"/>
        <end position="168"/>
    </location>
</feature>
<dbReference type="RefSeq" id="WP_091495967.1">
    <property type="nucleotide sequence ID" value="NZ_FOMH01000010.1"/>
</dbReference>
<dbReference type="OrthoDB" id="6307329at2"/>
<evidence type="ECO:0000313" key="3">
    <source>
        <dbReference type="Proteomes" id="UP000199672"/>
    </source>
</evidence>
<reference evidence="3" key="1">
    <citation type="submission" date="2016-10" db="EMBL/GenBank/DDBJ databases">
        <authorList>
            <person name="Varghese N."/>
            <person name="Submissions S."/>
        </authorList>
    </citation>
    <scope>NUCLEOTIDE SEQUENCE [LARGE SCALE GENOMIC DNA]</scope>
    <source>
        <strain evidence="3">CGMCC 1.10370</strain>
    </source>
</reference>